<feature type="region of interest" description="Disordered" evidence="14">
    <location>
        <begin position="1"/>
        <end position="77"/>
    </location>
</feature>
<feature type="compositionally biased region" description="Polar residues" evidence="14">
    <location>
        <begin position="54"/>
        <end position="65"/>
    </location>
</feature>
<evidence type="ECO:0000256" key="7">
    <source>
        <dbReference type="ARBA" id="ARBA00022692"/>
    </source>
</evidence>
<feature type="transmembrane region" description="Helical" evidence="15">
    <location>
        <begin position="739"/>
        <end position="763"/>
    </location>
</feature>
<evidence type="ECO:0000256" key="2">
    <source>
        <dbReference type="ARBA" id="ARBA00003273"/>
    </source>
</evidence>
<evidence type="ECO:0000256" key="10">
    <source>
        <dbReference type="ARBA" id="ARBA00022989"/>
    </source>
</evidence>
<evidence type="ECO:0000256" key="8">
    <source>
        <dbReference type="ARBA" id="ARBA00022801"/>
    </source>
</evidence>
<feature type="transmembrane region" description="Helical" evidence="15">
    <location>
        <begin position="809"/>
        <end position="828"/>
    </location>
</feature>
<dbReference type="Gene3D" id="3.40.630.10">
    <property type="entry name" value="Zn peptidases"/>
    <property type="match status" value="1"/>
</dbReference>
<comment type="caution">
    <text evidence="17">The sequence shown here is derived from an EMBL/GenBank/DDBJ whole genome shotgun (WGS) entry which is preliminary data.</text>
</comment>
<evidence type="ECO:0000256" key="12">
    <source>
        <dbReference type="ARBA" id="ARBA00023180"/>
    </source>
</evidence>
<accession>A0ABQ8F4F5</accession>
<dbReference type="Proteomes" id="UP001648503">
    <property type="component" value="Unassembled WGS sequence"/>
</dbReference>
<evidence type="ECO:0000313" key="18">
    <source>
        <dbReference type="Proteomes" id="UP001648503"/>
    </source>
</evidence>
<dbReference type="EMBL" id="JAFCIX010000391">
    <property type="protein sequence ID" value="KAH6592020.1"/>
    <property type="molecule type" value="Genomic_DNA"/>
</dbReference>
<comment type="function">
    <text evidence="2">May be involved in vacuolar sorting and osmoregulation.</text>
</comment>
<evidence type="ECO:0000256" key="13">
    <source>
        <dbReference type="RuleBase" id="RU361240"/>
    </source>
</evidence>
<feature type="transmembrane region" description="Helical" evidence="15">
    <location>
        <begin position="652"/>
        <end position="677"/>
    </location>
</feature>
<keyword evidence="13" id="KW-0479">Metal-binding</keyword>
<dbReference type="InterPro" id="IPR045175">
    <property type="entry name" value="M28_fam"/>
</dbReference>
<dbReference type="PANTHER" id="PTHR12147:SF58">
    <property type="entry name" value="VACUOLAR MEMBRANE PROTEASE"/>
    <property type="match status" value="1"/>
</dbReference>
<evidence type="ECO:0000256" key="9">
    <source>
        <dbReference type="ARBA" id="ARBA00022833"/>
    </source>
</evidence>
<keyword evidence="8 13" id="KW-0378">Hydrolase</keyword>
<proteinExistence type="inferred from homology"/>
<dbReference type="EC" id="3.4.-.-" evidence="13"/>
<feature type="transmembrane region" description="Helical" evidence="15">
    <location>
        <begin position="783"/>
        <end position="802"/>
    </location>
</feature>
<feature type="transmembrane region" description="Helical" evidence="15">
    <location>
        <begin position="515"/>
        <end position="536"/>
    </location>
</feature>
<feature type="region of interest" description="Disordered" evidence="14">
    <location>
        <begin position="616"/>
        <end position="635"/>
    </location>
</feature>
<dbReference type="Pfam" id="PF04389">
    <property type="entry name" value="Peptidase_M28"/>
    <property type="match status" value="1"/>
</dbReference>
<keyword evidence="7 15" id="KW-0812">Transmembrane</keyword>
<evidence type="ECO:0000256" key="15">
    <source>
        <dbReference type="SAM" id="Phobius"/>
    </source>
</evidence>
<feature type="transmembrane region" description="Helical" evidence="15">
    <location>
        <begin position="102"/>
        <end position="123"/>
    </location>
</feature>
<dbReference type="PANTHER" id="PTHR12147">
    <property type="entry name" value="METALLOPEPTIDASE M28 FAMILY MEMBER"/>
    <property type="match status" value="1"/>
</dbReference>
<keyword evidence="18" id="KW-1185">Reference proteome</keyword>
<name>A0ABQ8F4F5_9FUNG</name>
<evidence type="ECO:0000256" key="1">
    <source>
        <dbReference type="ARBA" id="ARBA00001947"/>
    </source>
</evidence>
<gene>
    <name evidence="17" type="ORF">BASA50_008303</name>
</gene>
<keyword evidence="10 15" id="KW-1133">Transmembrane helix</keyword>
<feature type="transmembrane region" description="Helical" evidence="15">
    <location>
        <begin position="556"/>
        <end position="577"/>
    </location>
</feature>
<keyword evidence="15" id="KW-0472">Membrane</keyword>
<keyword evidence="5" id="KW-0926">Vacuole</keyword>
<evidence type="ECO:0000313" key="17">
    <source>
        <dbReference type="EMBL" id="KAH6592020.1"/>
    </source>
</evidence>
<evidence type="ECO:0000256" key="3">
    <source>
        <dbReference type="ARBA" id="ARBA00004128"/>
    </source>
</evidence>
<feature type="domain" description="Peptidase M28" evidence="16">
    <location>
        <begin position="233"/>
        <end position="425"/>
    </location>
</feature>
<feature type="transmembrane region" description="Helical" evidence="15">
    <location>
        <begin position="683"/>
        <end position="702"/>
    </location>
</feature>
<evidence type="ECO:0000256" key="14">
    <source>
        <dbReference type="SAM" id="MobiDB-lite"/>
    </source>
</evidence>
<keyword evidence="9 13" id="KW-0862">Zinc</keyword>
<comment type="cofactor">
    <cofactor evidence="1">
        <name>Zn(2+)</name>
        <dbReference type="ChEBI" id="CHEBI:29105"/>
    </cofactor>
</comment>
<keyword evidence="12" id="KW-0325">Glycoprotein</keyword>
<comment type="subcellular location">
    <subcellularLocation>
        <location evidence="3">Vacuole membrane</location>
        <topology evidence="3">Multi-pass membrane protein</topology>
    </subcellularLocation>
</comment>
<evidence type="ECO:0000259" key="16">
    <source>
        <dbReference type="Pfam" id="PF04389"/>
    </source>
</evidence>
<evidence type="ECO:0000256" key="4">
    <source>
        <dbReference type="ARBA" id="ARBA00010918"/>
    </source>
</evidence>
<dbReference type="SUPFAM" id="SSF53187">
    <property type="entry name" value="Zn-dependent exopeptidases"/>
    <property type="match status" value="1"/>
</dbReference>
<reference evidence="17 18" key="1">
    <citation type="submission" date="2021-02" db="EMBL/GenBank/DDBJ databases">
        <title>Variation within the Batrachochytrium salamandrivorans European outbreak.</title>
        <authorList>
            <person name="Kelly M."/>
            <person name="Pasmans F."/>
            <person name="Shea T.P."/>
            <person name="Munoz J.F."/>
            <person name="Carranza S."/>
            <person name="Cuomo C.A."/>
            <person name="Martel A."/>
        </authorList>
    </citation>
    <scope>NUCLEOTIDE SEQUENCE [LARGE SCALE GENOMIC DNA]</scope>
    <source>
        <strain evidence="17 18">AMFP18/2</strain>
    </source>
</reference>
<keyword evidence="6 13" id="KW-0645">Protease</keyword>
<keyword evidence="11" id="KW-0482">Metalloprotease</keyword>
<feature type="transmembrane region" description="Helical" evidence="15">
    <location>
        <begin position="475"/>
        <end position="495"/>
    </location>
</feature>
<evidence type="ECO:0000256" key="6">
    <source>
        <dbReference type="ARBA" id="ARBA00022670"/>
    </source>
</evidence>
<sequence>MPPKEVLPDPSTAAGGASPIVADGSLLDSEDLDQDSLPPPTETTLLLGHESTDTHAQSASPSGTQGQQGGRETSLPRPYSLQETTAHLSDLWVWLLDQTQTVMLLSTLFLVLGLCSVIHYGMLYSLGYPTLVRSTTDPLVLDGSHPSGSLAWEHITNITQMPHMYNSNENLRVRSYIVDRIKEMQISLQSMQCASPNSQASFLIDSLDNTNVMLHSKISPKRSGSTDYYESSNVMARIQGRSSKHEALLISAHFDSVLFAPGVTDDGISIGSMLATLKSLLVRHCRSQLEYDIIFNFNNGEEMYLLGGSAFVRHPWMKDVKAFMNLEGTGAAQGTRSQLFRTNSLPMAEEYMANAPFPHASIISNYLISGLPSETDYRPYTVDGRIPGIDIAFYSNRYLYHTPRDDIDHAKPIVAQHMSENIMQIALALCEKPSMLADLDKLPDISDQDTSKLPVPNFVFYDIAGTIGIIRSHSVLLMSFLTLLLAGVVVSVVKLASMYYRLGFKRLVTRGIKPFFEAMALVWFSFISVFLAVYTASSIKHHFNPAASYSRPILSLSYSVALIIGLFCLIQIIWPVIASKLRLRDATPFVMYHELPVAPPSIDHYDTVDRDEAVDESAPSTDLEGQPVGQNDQVTGETHRSMRPAIPSGPSLAAWLPFGLLGFWMSLLLVNLVLNVFNISAFIYIHTWAFYSALACTLTLCLESSMRRWYRLGMSDFGQEVDHSADHLEHSILKYYEEYFWLVNFVIATTIPFIQTFDLLHMFVLGIPPLIAEGLPGPTYDTLVAAVVGLLLINTLPVLSLCHRRLTASVMFFIFGVLWLTSIMTYSFSPDRPQALTYMEVWDISNGARTPPTVIINVLPSMKATDWKHTIIKRHTALGDPSFLPSNMSLVCENSLNTCTVKNATALINNSTLPSSELITVTMFVRRVPSALSVEGVIVGPPNSRICQIHAKPVDEEAVSLVKGFWIDPWVKNKWINGPNRTFEDPGKLTRGIDYSVPLNLYRRGYEGQGVQDKRIRIPFLIYFDTMSQLEDYVLTVSCFMGVETSPTFHALNATLPDWMLFKDGRMEKRLLPYPFGSAGAVAISKTVSLPNNKLV</sequence>
<comment type="similarity">
    <text evidence="4 13">Belongs to the peptidase M28 family.</text>
</comment>
<protein>
    <recommendedName>
        <fullName evidence="13">Peptide hydrolase</fullName>
        <ecNumber evidence="13">3.4.-.-</ecNumber>
    </recommendedName>
</protein>
<evidence type="ECO:0000256" key="5">
    <source>
        <dbReference type="ARBA" id="ARBA00022554"/>
    </source>
</evidence>
<evidence type="ECO:0000256" key="11">
    <source>
        <dbReference type="ARBA" id="ARBA00023049"/>
    </source>
</evidence>
<dbReference type="InterPro" id="IPR007484">
    <property type="entry name" value="Peptidase_M28"/>
</dbReference>
<organism evidence="17 18">
    <name type="scientific">Batrachochytrium salamandrivorans</name>
    <dbReference type="NCBI Taxonomy" id="1357716"/>
    <lineage>
        <taxon>Eukaryota</taxon>
        <taxon>Fungi</taxon>
        <taxon>Fungi incertae sedis</taxon>
        <taxon>Chytridiomycota</taxon>
        <taxon>Chytridiomycota incertae sedis</taxon>
        <taxon>Chytridiomycetes</taxon>
        <taxon>Rhizophydiales</taxon>
        <taxon>Rhizophydiales incertae sedis</taxon>
        <taxon>Batrachochytrium</taxon>
    </lineage>
</organism>